<keyword evidence="2" id="KW-1185">Reference proteome</keyword>
<sequence>MGGCPPSKSKETNRYSCHREILEDQWSFLSEKLEKNPTMYEMKIEGSSATVGVILHHFYYLQSVPPIKSFWEALELLKVSHQYQIPKLLALAVDTLIEKMDLAESTQLVKLYGLIHQLKYKIQIFYKLWQVLVINMTDRIVNEGNRFDASGSILCVESFTEDGCFRFEILQGLYHDLKQPWDAELNDEEKTKQIHAVQVMSCFKDFVIKRPLNSQPPGLAQLGLAYVCPCQASSPHRHPARFAALHLY</sequence>
<reference evidence="1 2" key="1">
    <citation type="journal article" date="2016" name="Genome Biol. Evol.">
        <title>Gene Family Evolution Reflects Adaptation to Soil Environmental Stressors in the Genome of the Collembolan Orchesella cincta.</title>
        <authorList>
            <person name="Faddeeva-Vakhrusheva A."/>
            <person name="Derks M.F."/>
            <person name="Anvar S.Y."/>
            <person name="Agamennone V."/>
            <person name="Suring W."/>
            <person name="Smit S."/>
            <person name="van Straalen N.M."/>
            <person name="Roelofs D."/>
        </authorList>
    </citation>
    <scope>NUCLEOTIDE SEQUENCE [LARGE SCALE GENOMIC DNA]</scope>
    <source>
        <tissue evidence="1">Mixed pool</tissue>
    </source>
</reference>
<dbReference type="AlphaFoldDB" id="A0A1D2M9Y2"/>
<accession>A0A1D2M9Y2</accession>
<proteinExistence type="predicted"/>
<comment type="caution">
    <text evidence="1">The sequence shown here is derived from an EMBL/GenBank/DDBJ whole genome shotgun (WGS) entry which is preliminary data.</text>
</comment>
<organism evidence="1 2">
    <name type="scientific">Orchesella cincta</name>
    <name type="common">Springtail</name>
    <name type="synonym">Podura cincta</name>
    <dbReference type="NCBI Taxonomy" id="48709"/>
    <lineage>
        <taxon>Eukaryota</taxon>
        <taxon>Metazoa</taxon>
        <taxon>Ecdysozoa</taxon>
        <taxon>Arthropoda</taxon>
        <taxon>Hexapoda</taxon>
        <taxon>Collembola</taxon>
        <taxon>Entomobryomorpha</taxon>
        <taxon>Entomobryoidea</taxon>
        <taxon>Orchesellidae</taxon>
        <taxon>Orchesellinae</taxon>
        <taxon>Orchesella</taxon>
    </lineage>
</organism>
<evidence type="ECO:0000313" key="1">
    <source>
        <dbReference type="EMBL" id="ODM89749.1"/>
    </source>
</evidence>
<name>A0A1D2M9Y2_ORCCI</name>
<dbReference type="EMBL" id="LJIJ01002401">
    <property type="protein sequence ID" value="ODM89749.1"/>
    <property type="molecule type" value="Genomic_DNA"/>
</dbReference>
<gene>
    <name evidence="1" type="ORF">Ocin01_16934</name>
</gene>
<dbReference type="Proteomes" id="UP000094527">
    <property type="component" value="Unassembled WGS sequence"/>
</dbReference>
<dbReference type="Gene3D" id="3.30.710.10">
    <property type="entry name" value="Potassium Channel Kv1.1, Chain A"/>
    <property type="match status" value="1"/>
</dbReference>
<protein>
    <submittedName>
        <fullName evidence="1">Uncharacterized protein</fullName>
    </submittedName>
</protein>
<dbReference type="InterPro" id="IPR011333">
    <property type="entry name" value="SKP1/BTB/POZ_sf"/>
</dbReference>
<evidence type="ECO:0000313" key="2">
    <source>
        <dbReference type="Proteomes" id="UP000094527"/>
    </source>
</evidence>